<protein>
    <submittedName>
        <fullName evidence="7">Molybdenum ABC transporter, periplasmic molybdate-binding protein</fullName>
    </submittedName>
</protein>
<dbReference type="AlphaFoldDB" id="A7NL89"/>
<dbReference type="InterPro" id="IPR005950">
    <property type="entry name" value="ModA"/>
</dbReference>
<dbReference type="HOGENOM" id="CLU_065520_1_0_0"/>
<proteinExistence type="inferred from homology"/>
<dbReference type="GO" id="GO:0015689">
    <property type="term" value="P:molybdate ion transport"/>
    <property type="evidence" value="ECO:0007669"/>
    <property type="project" value="InterPro"/>
</dbReference>
<evidence type="ECO:0000256" key="4">
    <source>
        <dbReference type="ARBA" id="ARBA00022729"/>
    </source>
</evidence>
<dbReference type="PIRSF" id="PIRSF004846">
    <property type="entry name" value="ModA"/>
    <property type="match status" value="1"/>
</dbReference>
<dbReference type="eggNOG" id="COG0725">
    <property type="taxonomic scope" value="Bacteria"/>
</dbReference>
<dbReference type="KEGG" id="rca:Rcas_2178"/>
<dbReference type="GO" id="GO:1901359">
    <property type="term" value="F:tungstate binding"/>
    <property type="evidence" value="ECO:0007669"/>
    <property type="project" value="UniProtKB-ARBA"/>
</dbReference>
<evidence type="ECO:0000256" key="3">
    <source>
        <dbReference type="ARBA" id="ARBA00022723"/>
    </source>
</evidence>
<dbReference type="STRING" id="383372.Rcas_2178"/>
<dbReference type="InterPro" id="IPR050682">
    <property type="entry name" value="ModA/WtpA"/>
</dbReference>
<dbReference type="GO" id="GO:0046872">
    <property type="term" value="F:metal ion binding"/>
    <property type="evidence" value="ECO:0007669"/>
    <property type="project" value="UniProtKB-KW"/>
</dbReference>
<dbReference type="RefSeq" id="WP_012120686.1">
    <property type="nucleotide sequence ID" value="NC_009767.1"/>
</dbReference>
<evidence type="ECO:0000313" key="7">
    <source>
        <dbReference type="EMBL" id="ABU58262.1"/>
    </source>
</evidence>
<gene>
    <name evidence="7" type="ordered locus">Rcas_2178</name>
</gene>
<dbReference type="FunFam" id="3.40.190.10:FF:000035">
    <property type="entry name" value="Molybdate ABC transporter substrate-binding protein"/>
    <property type="match status" value="1"/>
</dbReference>
<dbReference type="GO" id="GO:0030973">
    <property type="term" value="F:molybdate ion binding"/>
    <property type="evidence" value="ECO:0007669"/>
    <property type="project" value="InterPro"/>
</dbReference>
<dbReference type="EMBL" id="CP000804">
    <property type="protein sequence ID" value="ABU58262.1"/>
    <property type="molecule type" value="Genomic_DNA"/>
</dbReference>
<dbReference type="Gene3D" id="3.40.190.10">
    <property type="entry name" value="Periplasmic binding protein-like II"/>
    <property type="match status" value="2"/>
</dbReference>
<dbReference type="SUPFAM" id="SSF53850">
    <property type="entry name" value="Periplasmic binding protein-like II"/>
    <property type="match status" value="1"/>
</dbReference>
<keyword evidence="2 5" id="KW-0500">Molybdenum</keyword>
<evidence type="ECO:0000313" key="8">
    <source>
        <dbReference type="Proteomes" id="UP000000263"/>
    </source>
</evidence>
<dbReference type="InterPro" id="IPR044084">
    <property type="entry name" value="AvModA-like_subst-bd"/>
</dbReference>
<dbReference type="PANTHER" id="PTHR30632">
    <property type="entry name" value="MOLYBDATE-BINDING PERIPLASMIC PROTEIN"/>
    <property type="match status" value="1"/>
</dbReference>
<comment type="similarity">
    <text evidence="1">Belongs to the bacterial solute-binding protein ModA family.</text>
</comment>
<dbReference type="PANTHER" id="PTHR30632:SF14">
    <property type="entry name" value="TUNGSTATE_MOLYBDATE_CHROMATE-BINDING PROTEIN MODA"/>
    <property type="match status" value="1"/>
</dbReference>
<keyword evidence="8" id="KW-1185">Reference proteome</keyword>
<dbReference type="OrthoDB" id="9785015at2"/>
<evidence type="ECO:0000256" key="6">
    <source>
        <dbReference type="SAM" id="SignalP"/>
    </source>
</evidence>
<feature type="binding site" evidence="5">
    <location>
        <position position="71"/>
    </location>
    <ligand>
        <name>molybdate</name>
        <dbReference type="ChEBI" id="CHEBI:36264"/>
    </ligand>
</feature>
<evidence type="ECO:0000256" key="5">
    <source>
        <dbReference type="PIRSR" id="PIRSR004846-1"/>
    </source>
</evidence>
<dbReference type="CDD" id="cd13539">
    <property type="entry name" value="PBP2_AvModA"/>
    <property type="match status" value="1"/>
</dbReference>
<reference evidence="7 8" key="1">
    <citation type="submission" date="2007-08" db="EMBL/GenBank/DDBJ databases">
        <title>Complete sequence of Roseiflexus castenholzii DSM 13941.</title>
        <authorList>
            <consortium name="US DOE Joint Genome Institute"/>
            <person name="Copeland A."/>
            <person name="Lucas S."/>
            <person name="Lapidus A."/>
            <person name="Barry K."/>
            <person name="Glavina del Rio T."/>
            <person name="Dalin E."/>
            <person name="Tice H."/>
            <person name="Pitluck S."/>
            <person name="Thompson L.S."/>
            <person name="Brettin T."/>
            <person name="Bruce D."/>
            <person name="Detter J.C."/>
            <person name="Han C."/>
            <person name="Tapia R."/>
            <person name="Schmutz J."/>
            <person name="Larimer F."/>
            <person name="Land M."/>
            <person name="Hauser L."/>
            <person name="Kyrpides N."/>
            <person name="Mikhailova N."/>
            <person name="Bryant D.A."/>
            <person name="Hanada S."/>
            <person name="Tsukatani Y."/>
            <person name="Richardson P."/>
        </authorList>
    </citation>
    <scope>NUCLEOTIDE SEQUENCE [LARGE SCALE GENOMIC DNA]</scope>
    <source>
        <strain evidence="8">DSM 13941 / HLO8</strain>
    </source>
</reference>
<dbReference type="NCBIfam" id="TIGR01256">
    <property type="entry name" value="modA"/>
    <property type="match status" value="1"/>
</dbReference>
<keyword evidence="4 6" id="KW-0732">Signal</keyword>
<evidence type="ECO:0000256" key="2">
    <source>
        <dbReference type="ARBA" id="ARBA00022505"/>
    </source>
</evidence>
<dbReference type="Pfam" id="PF13531">
    <property type="entry name" value="SBP_bac_11"/>
    <property type="match status" value="1"/>
</dbReference>
<accession>A7NL89</accession>
<feature type="signal peptide" evidence="6">
    <location>
        <begin position="1"/>
        <end position="22"/>
    </location>
</feature>
<evidence type="ECO:0000256" key="1">
    <source>
        <dbReference type="ARBA" id="ARBA00009175"/>
    </source>
</evidence>
<sequence>MQHCHHVLILIALLLVASGCSAVPTPSAPPNTSGSELVVAAAADLTPAFQEIGKRFEEQTGIRVAFNFGSTGQLAQQIERGAPFDLFYAANKSFIEELNAKGMVIPDTIELYAQGRITLWTRPDSPLKPERVADLVDPVYQQIAIANPEHAPYGQAAKEALERAGVWEKVQPRLVLGENVAQTLTLADTGNVDVAIVALSLSVQGNGNWTLIPAELHPDHPLLQMAAVVAGTPREQEARRFIAFVNSPEGHAIMKKHGFILPGEIVSR</sequence>
<feature type="chain" id="PRO_5002711547" evidence="6">
    <location>
        <begin position="23"/>
        <end position="268"/>
    </location>
</feature>
<dbReference type="Proteomes" id="UP000000263">
    <property type="component" value="Chromosome"/>
</dbReference>
<feature type="binding site" evidence="5">
    <location>
        <position position="180"/>
    </location>
    <ligand>
        <name>molybdate</name>
        <dbReference type="ChEBI" id="CHEBI:36264"/>
    </ligand>
</feature>
<keyword evidence="3 5" id="KW-0479">Metal-binding</keyword>
<name>A7NL89_ROSCS</name>
<organism evidence="7 8">
    <name type="scientific">Roseiflexus castenholzii (strain DSM 13941 / HLO8)</name>
    <dbReference type="NCBI Taxonomy" id="383372"/>
    <lineage>
        <taxon>Bacteria</taxon>
        <taxon>Bacillati</taxon>
        <taxon>Chloroflexota</taxon>
        <taxon>Chloroflexia</taxon>
        <taxon>Chloroflexales</taxon>
        <taxon>Roseiflexineae</taxon>
        <taxon>Roseiflexaceae</taxon>
        <taxon>Roseiflexus</taxon>
    </lineage>
</organism>